<protein>
    <submittedName>
        <fullName evidence="2">Uncharacterized protein</fullName>
    </submittedName>
</protein>
<organism evidence="2 3">
    <name type="scientific">Lentinula lateritia</name>
    <dbReference type="NCBI Taxonomy" id="40482"/>
    <lineage>
        <taxon>Eukaryota</taxon>
        <taxon>Fungi</taxon>
        <taxon>Dikarya</taxon>
        <taxon>Basidiomycota</taxon>
        <taxon>Agaricomycotina</taxon>
        <taxon>Agaricomycetes</taxon>
        <taxon>Agaricomycetidae</taxon>
        <taxon>Agaricales</taxon>
        <taxon>Marasmiineae</taxon>
        <taxon>Omphalotaceae</taxon>
        <taxon>Lentinula</taxon>
    </lineage>
</organism>
<comment type="caution">
    <text evidence="2">The sequence shown here is derived from an EMBL/GenBank/DDBJ whole genome shotgun (WGS) entry which is preliminary data.</text>
</comment>
<feature type="signal peptide" evidence="1">
    <location>
        <begin position="1"/>
        <end position="18"/>
    </location>
</feature>
<proteinExistence type="predicted"/>
<dbReference type="Proteomes" id="UP001150238">
    <property type="component" value="Unassembled WGS sequence"/>
</dbReference>
<name>A0A9W9A319_9AGAR</name>
<evidence type="ECO:0000313" key="3">
    <source>
        <dbReference type="Proteomes" id="UP001150238"/>
    </source>
</evidence>
<dbReference type="EMBL" id="JANVFS010000028">
    <property type="protein sequence ID" value="KAJ4471794.1"/>
    <property type="molecule type" value="Genomic_DNA"/>
</dbReference>
<evidence type="ECO:0000256" key="1">
    <source>
        <dbReference type="SAM" id="SignalP"/>
    </source>
</evidence>
<gene>
    <name evidence="2" type="ORF">C8J55DRAFT_491344</name>
</gene>
<sequence>MRLNFVCFVLVLASAAYAGPISNSLCAWFRSKPMPYSFAAHSGHLVDSGNANYQVLLEKDKIAKELVQKLFKIGAHVDTFTEQSFIGATTDITQGFDFVVGQNVIRKQDSGPYYGRVKANINFVGDKMVIDENSIGGYLTAAGGKFIFQVGSGKATQEVVLRCS</sequence>
<evidence type="ECO:0000313" key="2">
    <source>
        <dbReference type="EMBL" id="KAJ4471794.1"/>
    </source>
</evidence>
<feature type="chain" id="PRO_5040732685" evidence="1">
    <location>
        <begin position="19"/>
        <end position="164"/>
    </location>
</feature>
<dbReference type="AlphaFoldDB" id="A0A9W9A319"/>
<accession>A0A9W9A319</accession>
<keyword evidence="1" id="KW-0732">Signal</keyword>
<reference evidence="2" key="2">
    <citation type="journal article" date="2023" name="Proc. Natl. Acad. Sci. U.S.A.">
        <title>A global phylogenomic analysis of the shiitake genus Lentinula.</title>
        <authorList>
            <person name="Sierra-Patev S."/>
            <person name="Min B."/>
            <person name="Naranjo-Ortiz M."/>
            <person name="Looney B."/>
            <person name="Konkel Z."/>
            <person name="Slot J.C."/>
            <person name="Sakamoto Y."/>
            <person name="Steenwyk J.L."/>
            <person name="Rokas A."/>
            <person name="Carro J."/>
            <person name="Camarero S."/>
            <person name="Ferreira P."/>
            <person name="Molpeceres G."/>
            <person name="Ruiz-Duenas F.J."/>
            <person name="Serrano A."/>
            <person name="Henrissat B."/>
            <person name="Drula E."/>
            <person name="Hughes K.W."/>
            <person name="Mata J.L."/>
            <person name="Ishikawa N.K."/>
            <person name="Vargas-Isla R."/>
            <person name="Ushijima S."/>
            <person name="Smith C.A."/>
            <person name="Donoghue J."/>
            <person name="Ahrendt S."/>
            <person name="Andreopoulos W."/>
            <person name="He G."/>
            <person name="LaButti K."/>
            <person name="Lipzen A."/>
            <person name="Ng V."/>
            <person name="Riley R."/>
            <person name="Sandor L."/>
            <person name="Barry K."/>
            <person name="Martinez A.T."/>
            <person name="Xiao Y."/>
            <person name="Gibbons J.G."/>
            <person name="Terashima K."/>
            <person name="Grigoriev I.V."/>
            <person name="Hibbett D."/>
        </authorList>
    </citation>
    <scope>NUCLEOTIDE SEQUENCE</scope>
    <source>
        <strain evidence="2">Sp2 HRB7682 ss15</strain>
    </source>
</reference>
<reference evidence="2" key="1">
    <citation type="submission" date="2022-08" db="EMBL/GenBank/DDBJ databases">
        <authorList>
            <consortium name="DOE Joint Genome Institute"/>
            <person name="Min B."/>
            <person name="Riley R."/>
            <person name="Sierra-Patev S."/>
            <person name="Naranjo-Ortiz M."/>
            <person name="Looney B."/>
            <person name="Konkel Z."/>
            <person name="Slot J.C."/>
            <person name="Sakamoto Y."/>
            <person name="Steenwyk J.L."/>
            <person name="Rokas A."/>
            <person name="Carro J."/>
            <person name="Camarero S."/>
            <person name="Ferreira P."/>
            <person name="Molpeceres G."/>
            <person name="Ruiz-Duenas F.J."/>
            <person name="Serrano A."/>
            <person name="Henrissat B."/>
            <person name="Drula E."/>
            <person name="Hughes K.W."/>
            <person name="Mata J.L."/>
            <person name="Ishikawa N.K."/>
            <person name="Vargas-Isla R."/>
            <person name="Ushijima S."/>
            <person name="Smith C.A."/>
            <person name="Ahrendt S."/>
            <person name="Andreopoulos W."/>
            <person name="He G."/>
            <person name="Labutti K."/>
            <person name="Lipzen A."/>
            <person name="Ng V."/>
            <person name="Sandor L."/>
            <person name="Barry K."/>
            <person name="Martinez A.T."/>
            <person name="Xiao Y."/>
            <person name="Gibbons J.G."/>
            <person name="Terashima K."/>
            <person name="Hibbett D.S."/>
            <person name="Grigoriev I.V."/>
        </authorList>
    </citation>
    <scope>NUCLEOTIDE SEQUENCE</scope>
    <source>
        <strain evidence="2">Sp2 HRB7682 ss15</strain>
    </source>
</reference>